<proteinExistence type="predicted"/>
<keyword evidence="2" id="KW-1185">Reference proteome</keyword>
<protein>
    <submittedName>
        <fullName evidence="1">Uncharacterized protein</fullName>
    </submittedName>
</protein>
<reference evidence="1" key="1">
    <citation type="journal article" date="2023" name="Science">
        <title>Genome structures resolve the early diversification of teleost fishes.</title>
        <authorList>
            <person name="Parey E."/>
            <person name="Louis A."/>
            <person name="Montfort J."/>
            <person name="Bouchez O."/>
            <person name="Roques C."/>
            <person name="Iampietro C."/>
            <person name="Lluch J."/>
            <person name="Castinel A."/>
            <person name="Donnadieu C."/>
            <person name="Desvignes T."/>
            <person name="Floi Bucao C."/>
            <person name="Jouanno E."/>
            <person name="Wen M."/>
            <person name="Mejri S."/>
            <person name="Dirks R."/>
            <person name="Jansen H."/>
            <person name="Henkel C."/>
            <person name="Chen W.J."/>
            <person name="Zahm M."/>
            <person name="Cabau C."/>
            <person name="Klopp C."/>
            <person name="Thompson A.W."/>
            <person name="Robinson-Rechavi M."/>
            <person name="Braasch I."/>
            <person name="Lecointre G."/>
            <person name="Bobe J."/>
            <person name="Postlethwait J.H."/>
            <person name="Berthelot C."/>
            <person name="Roest Crollius H."/>
            <person name="Guiguen Y."/>
        </authorList>
    </citation>
    <scope>NUCLEOTIDE SEQUENCE</scope>
    <source>
        <strain evidence="1">NC1722</strain>
    </source>
</reference>
<evidence type="ECO:0000313" key="1">
    <source>
        <dbReference type="EMBL" id="KAJ8406769.1"/>
    </source>
</evidence>
<dbReference type="Proteomes" id="UP001221898">
    <property type="component" value="Unassembled WGS sequence"/>
</dbReference>
<gene>
    <name evidence="1" type="ORF">AAFF_G00296850</name>
</gene>
<dbReference type="EMBL" id="JAINUG010000042">
    <property type="protein sequence ID" value="KAJ8406769.1"/>
    <property type="molecule type" value="Genomic_DNA"/>
</dbReference>
<evidence type="ECO:0000313" key="2">
    <source>
        <dbReference type="Proteomes" id="UP001221898"/>
    </source>
</evidence>
<dbReference type="AlphaFoldDB" id="A0AAD7WSI8"/>
<comment type="caution">
    <text evidence="1">The sequence shown here is derived from an EMBL/GenBank/DDBJ whole genome shotgun (WGS) entry which is preliminary data.</text>
</comment>
<organism evidence="1 2">
    <name type="scientific">Aldrovandia affinis</name>
    <dbReference type="NCBI Taxonomy" id="143900"/>
    <lineage>
        <taxon>Eukaryota</taxon>
        <taxon>Metazoa</taxon>
        <taxon>Chordata</taxon>
        <taxon>Craniata</taxon>
        <taxon>Vertebrata</taxon>
        <taxon>Euteleostomi</taxon>
        <taxon>Actinopterygii</taxon>
        <taxon>Neopterygii</taxon>
        <taxon>Teleostei</taxon>
        <taxon>Notacanthiformes</taxon>
        <taxon>Halosauridae</taxon>
        <taxon>Aldrovandia</taxon>
    </lineage>
</organism>
<sequence>MCGKASERVAPRQLPFCKAWSHVGSRGDTSMAHCVALRPVVTNKKANEWCNFVMRILFSIYIFLATNTENGLNVSGSPVSDGEL</sequence>
<name>A0AAD7WSI8_9TELE</name>
<accession>A0AAD7WSI8</accession>